<keyword evidence="3" id="KW-0813">Transport</keyword>
<feature type="transmembrane region" description="Helical" evidence="8">
    <location>
        <begin position="332"/>
        <end position="355"/>
    </location>
</feature>
<evidence type="ECO:0000256" key="1">
    <source>
        <dbReference type="ARBA" id="ARBA00004141"/>
    </source>
</evidence>
<evidence type="ECO:0000256" key="3">
    <source>
        <dbReference type="ARBA" id="ARBA00022448"/>
    </source>
</evidence>
<feature type="transmembrane region" description="Helical" evidence="8">
    <location>
        <begin position="7"/>
        <end position="26"/>
    </location>
</feature>
<reference evidence="9 10" key="1">
    <citation type="journal article" date="2024" name="Int. J. Mol. Sci.">
        <title>Exploration of Alicyclobacillus spp. Genome in Search of Antibiotic Resistance.</title>
        <authorList>
            <person name="Bucka-Kolendo J."/>
            <person name="Kiousi D.E."/>
            <person name="Dekowska A."/>
            <person name="Mikolajczuk-Szczyrba A."/>
            <person name="Karadedos D.M."/>
            <person name="Michael P."/>
            <person name="Galanis A."/>
            <person name="Sokolowska B."/>
        </authorList>
    </citation>
    <scope>NUCLEOTIDE SEQUENCE [LARGE SCALE GENOMIC DNA]</scope>
    <source>
        <strain evidence="9 10">KKP 3000</strain>
    </source>
</reference>
<protein>
    <submittedName>
        <fullName evidence="9">GerAB/ArcD/ProY family transporter</fullName>
    </submittedName>
</protein>
<evidence type="ECO:0000256" key="5">
    <source>
        <dbReference type="ARBA" id="ARBA00022692"/>
    </source>
</evidence>
<organism evidence="9 10">
    <name type="scientific">Alicyclobacillus fastidiosus</name>
    <dbReference type="NCBI Taxonomy" id="392011"/>
    <lineage>
        <taxon>Bacteria</taxon>
        <taxon>Bacillati</taxon>
        <taxon>Bacillota</taxon>
        <taxon>Bacilli</taxon>
        <taxon>Bacillales</taxon>
        <taxon>Alicyclobacillaceae</taxon>
        <taxon>Alicyclobacillus</taxon>
    </lineage>
</organism>
<feature type="transmembrane region" description="Helical" evidence="8">
    <location>
        <begin position="272"/>
        <end position="289"/>
    </location>
</feature>
<accession>A0ABV5A956</accession>
<name>A0ABV5A956_9BACL</name>
<keyword evidence="4" id="KW-0309">Germination</keyword>
<feature type="transmembrane region" description="Helical" evidence="8">
    <location>
        <begin position="145"/>
        <end position="165"/>
    </location>
</feature>
<keyword evidence="5 8" id="KW-0812">Transmembrane</keyword>
<evidence type="ECO:0000256" key="2">
    <source>
        <dbReference type="ARBA" id="ARBA00007998"/>
    </source>
</evidence>
<dbReference type="InterPro" id="IPR004761">
    <property type="entry name" value="Spore_GerAB"/>
</dbReference>
<keyword evidence="6 8" id="KW-1133">Transmembrane helix</keyword>
<feature type="transmembrane region" description="Helical" evidence="8">
    <location>
        <begin position="113"/>
        <end position="133"/>
    </location>
</feature>
<evidence type="ECO:0000256" key="6">
    <source>
        <dbReference type="ARBA" id="ARBA00022989"/>
    </source>
</evidence>
<comment type="similarity">
    <text evidence="2">Belongs to the amino acid-polyamine-organocation (APC) superfamily. Spore germination protein (SGP) (TC 2.A.3.9) family.</text>
</comment>
<evidence type="ECO:0000313" key="10">
    <source>
        <dbReference type="Proteomes" id="UP001579974"/>
    </source>
</evidence>
<feature type="transmembrane region" description="Helical" evidence="8">
    <location>
        <begin position="309"/>
        <end position="326"/>
    </location>
</feature>
<feature type="transmembrane region" description="Helical" evidence="8">
    <location>
        <begin position="80"/>
        <end position="107"/>
    </location>
</feature>
<sequence>MRQYNRNVLTILLFEGFLGTGTMEWISQWTNDFHSNLWLVFAIYVSLLLGLGYLLSYLAQRIPETFDGCTMFDYWFGAKMGGLFNVLLMGALIVYAGKAMLLGVWIIHYSTLPYTPTLAIVVFGLLVPIQLAASGSGALLRFQIVAFWPCIAIAAVLLLLSFRTADLSNLLPVVPNIHVSVTHSFPRLLELLPGLFLLVVFLPLFRTQGLAQKDVVHSFIWASIAIVAWHVLNLLVVLSVFGSYETASLQWPVLEVIRIQKIPNIFLERLDLIFLIPMLTAVVSCVNLYMYSAHHIWSHYLSSRRRQGILFLSLAIIFLSQISSYVNNAMRVYDTMMGVFELLTFCLIPAMFFVAHHNAREASIK</sequence>
<feature type="transmembrane region" description="Helical" evidence="8">
    <location>
        <begin position="185"/>
        <end position="207"/>
    </location>
</feature>
<feature type="transmembrane region" description="Helical" evidence="8">
    <location>
        <begin position="219"/>
        <end position="244"/>
    </location>
</feature>
<feature type="transmembrane region" description="Helical" evidence="8">
    <location>
        <begin position="38"/>
        <end position="59"/>
    </location>
</feature>
<comment type="subcellular location">
    <subcellularLocation>
        <location evidence="1">Membrane</location>
        <topology evidence="1">Multi-pass membrane protein</topology>
    </subcellularLocation>
</comment>
<evidence type="ECO:0000256" key="8">
    <source>
        <dbReference type="SAM" id="Phobius"/>
    </source>
</evidence>
<keyword evidence="10" id="KW-1185">Reference proteome</keyword>
<keyword evidence="7 8" id="KW-0472">Membrane</keyword>
<proteinExistence type="inferred from homology"/>
<dbReference type="PANTHER" id="PTHR34975">
    <property type="entry name" value="SPORE GERMINATION PROTEIN A2"/>
    <property type="match status" value="1"/>
</dbReference>
<gene>
    <name evidence="9" type="ORF">KKP3000_001192</name>
</gene>
<evidence type="ECO:0000256" key="4">
    <source>
        <dbReference type="ARBA" id="ARBA00022544"/>
    </source>
</evidence>
<dbReference type="PANTHER" id="PTHR34975:SF2">
    <property type="entry name" value="SPORE GERMINATION PROTEIN A2"/>
    <property type="match status" value="1"/>
</dbReference>
<dbReference type="Pfam" id="PF03845">
    <property type="entry name" value="Spore_permease"/>
    <property type="match status" value="1"/>
</dbReference>
<dbReference type="EMBL" id="JBDXSU010000001">
    <property type="protein sequence ID" value="MFB5188759.1"/>
    <property type="molecule type" value="Genomic_DNA"/>
</dbReference>
<evidence type="ECO:0000256" key="7">
    <source>
        <dbReference type="ARBA" id="ARBA00023136"/>
    </source>
</evidence>
<dbReference type="Proteomes" id="UP001579974">
    <property type="component" value="Unassembled WGS sequence"/>
</dbReference>
<evidence type="ECO:0000313" key="9">
    <source>
        <dbReference type="EMBL" id="MFB5188759.1"/>
    </source>
</evidence>
<comment type="caution">
    <text evidence="9">The sequence shown here is derived from an EMBL/GenBank/DDBJ whole genome shotgun (WGS) entry which is preliminary data.</text>
</comment>
<dbReference type="RefSeq" id="WP_275475597.1">
    <property type="nucleotide sequence ID" value="NZ_CP162940.1"/>
</dbReference>